<reference evidence="1" key="1">
    <citation type="journal article" date="2020" name="Fungal Divers.">
        <title>Resolving the Mortierellaceae phylogeny through synthesis of multi-gene phylogenetics and phylogenomics.</title>
        <authorList>
            <person name="Vandepol N."/>
            <person name="Liber J."/>
            <person name="Desiro A."/>
            <person name="Na H."/>
            <person name="Kennedy M."/>
            <person name="Barry K."/>
            <person name="Grigoriev I.V."/>
            <person name="Miller A.N."/>
            <person name="O'Donnell K."/>
            <person name="Stajich J.E."/>
            <person name="Bonito G."/>
        </authorList>
    </citation>
    <scope>NUCLEOTIDE SEQUENCE</scope>
    <source>
        <strain evidence="1">BC1065</strain>
    </source>
</reference>
<evidence type="ECO:0000313" key="1">
    <source>
        <dbReference type="EMBL" id="KAG0260385.1"/>
    </source>
</evidence>
<accession>A0A9P6Q6G5</accession>
<dbReference type="Gene3D" id="3.80.10.10">
    <property type="entry name" value="Ribonuclease Inhibitor"/>
    <property type="match status" value="1"/>
</dbReference>
<protein>
    <submittedName>
        <fullName evidence="1">Uncharacterized protein</fullName>
    </submittedName>
</protein>
<keyword evidence="2" id="KW-1185">Reference proteome</keyword>
<comment type="caution">
    <text evidence="1">The sequence shown here is derived from an EMBL/GenBank/DDBJ whole genome shotgun (WGS) entry which is preliminary data.</text>
</comment>
<dbReference type="EMBL" id="JAAAJB010000250">
    <property type="protein sequence ID" value="KAG0260385.1"/>
    <property type="molecule type" value="Genomic_DNA"/>
</dbReference>
<gene>
    <name evidence="1" type="ORF">DFQ27_003577</name>
</gene>
<dbReference type="Proteomes" id="UP000807716">
    <property type="component" value="Unassembled WGS sequence"/>
</dbReference>
<dbReference type="SUPFAM" id="SSF52047">
    <property type="entry name" value="RNI-like"/>
    <property type="match status" value="1"/>
</dbReference>
<dbReference type="AlphaFoldDB" id="A0A9P6Q6G5"/>
<name>A0A9P6Q6G5_9FUNG</name>
<dbReference type="InterPro" id="IPR032675">
    <property type="entry name" value="LRR_dom_sf"/>
</dbReference>
<sequence length="751" mass="85256">MSSLPLECLAHIVQFIETPGELYHVMRVNRVFFSRVARHLWYDPIGTVAKTRKPAISLLKLIRLIFAISPSEDTYVVKVRRLFEWVAGCNRPFHTPYHYRYVDILREPFSRTTPPLLDYLSFIRIFDVFAYMHFHGILRDTICVMLFWEEPYPTGEETEGEVWQEEIPTDRDMESTVDLLESSLVTAACGHRLSSLKRISVQYSQLDRYLENPPSSSSQTSSLPQRASIEEMVWSTASETEARRMLSLVPLFLQQYKGLHTIEFKLDRAPWRPMELLKVLPPLRALRVIDQSNLPRVLARWRDTDLSKVQELQLIYDYSLLANIKVVGELLTGRRRHAAATTTATTTATTATTATATTTYTDEVLSMCLAMFLQRLPLLRRLELWPYAHTMLAGVAQERRQCHTTNPWTRLSDLTVCCSLSEAEQIMSNAAIVFGNTLQKLAIRDGMPIEVDEELSSSSSLLMLMENSTQAIRIGQNCRVPLLSHLVVTGFSLKSLEIDPLFLANAVHLTHLELVTSGAEKGPPEGWSSRTQLSTLNTPSMRYLRLIGEPSWMFDPASLASMAPHLEYLELRDPSGITSNGPDHEDWCWETWDFPQIRELHLEGPPVAGYPWHKMVDCPNLKSVSLGTGDSQDMVVPWLDVVAAAGQGGSSVKSLLLKGMWQLGSPILESLLRDLCPQLTTLKLRRCEDLQCNDLLRAMTNYQHLRCIDTNWKADFATLRLEQDGGNTGNRASAERRRRIFFSGATHFLSE</sequence>
<organism evidence="1 2">
    <name type="scientific">Actinomortierella ambigua</name>
    <dbReference type="NCBI Taxonomy" id="1343610"/>
    <lineage>
        <taxon>Eukaryota</taxon>
        <taxon>Fungi</taxon>
        <taxon>Fungi incertae sedis</taxon>
        <taxon>Mucoromycota</taxon>
        <taxon>Mortierellomycotina</taxon>
        <taxon>Mortierellomycetes</taxon>
        <taxon>Mortierellales</taxon>
        <taxon>Mortierellaceae</taxon>
        <taxon>Actinomortierella</taxon>
    </lineage>
</organism>
<evidence type="ECO:0000313" key="2">
    <source>
        <dbReference type="Proteomes" id="UP000807716"/>
    </source>
</evidence>
<proteinExistence type="predicted"/>